<keyword evidence="2" id="KW-0413">Isomerase</keyword>
<dbReference type="GO" id="GO:0016853">
    <property type="term" value="F:isomerase activity"/>
    <property type="evidence" value="ECO:0007669"/>
    <property type="project" value="UniProtKB-KW"/>
</dbReference>
<accession>A0A9X3NCA5</accession>
<comment type="caution">
    <text evidence="2">The sequence shown here is derived from an EMBL/GenBank/DDBJ whole genome shotgun (WGS) entry which is preliminary data.</text>
</comment>
<dbReference type="InterPro" id="IPR050312">
    <property type="entry name" value="IolE/XylAMocC-like"/>
</dbReference>
<gene>
    <name evidence="2" type="ORF">OJ997_27300</name>
</gene>
<protein>
    <submittedName>
        <fullName evidence="2">Sugar phosphate isomerase/epimerase</fullName>
    </submittedName>
</protein>
<dbReference type="InterPro" id="IPR036237">
    <property type="entry name" value="Xyl_isomerase-like_sf"/>
</dbReference>
<evidence type="ECO:0000259" key="1">
    <source>
        <dbReference type="Pfam" id="PF01261"/>
    </source>
</evidence>
<dbReference type="Pfam" id="PF01261">
    <property type="entry name" value="AP_endonuc_2"/>
    <property type="match status" value="1"/>
</dbReference>
<organism evidence="2 3">
    <name type="scientific">Solirubrobacter phytolaccae</name>
    <dbReference type="NCBI Taxonomy" id="1404360"/>
    <lineage>
        <taxon>Bacteria</taxon>
        <taxon>Bacillati</taxon>
        <taxon>Actinomycetota</taxon>
        <taxon>Thermoleophilia</taxon>
        <taxon>Solirubrobacterales</taxon>
        <taxon>Solirubrobacteraceae</taxon>
        <taxon>Solirubrobacter</taxon>
    </lineage>
</organism>
<dbReference type="SUPFAM" id="SSF51658">
    <property type="entry name" value="Xylose isomerase-like"/>
    <property type="match status" value="1"/>
</dbReference>
<dbReference type="PANTHER" id="PTHR12110:SF41">
    <property type="entry name" value="INOSOSE DEHYDRATASE"/>
    <property type="match status" value="1"/>
</dbReference>
<sequence length="293" mass="30209">MHSIHLAGGPVSWGVDFADTPGNPVPDVVLDGIAAAGLGWMELGPVGYLPRDPGAARAALRARGLGAVGTFVFDDLHRPEARDTVLAAVDAALVAITATGGTRLVLIDRPDEARAATAGRSAAAPRLGSAAWEALIDVVRRAAERASATGVRAVVHPHAGGYVEFEDEIERLLEAVPAAEAGLCLDTGHALYAGSDPAELLTRHGARVEHLHLKDVDAQVRARELGFWDAIAAGVFCPVGDGLLDLARVRAALATIGYSGFATVEQDRVPGAAGDPGADLRESVSRLRAAGIG</sequence>
<evidence type="ECO:0000313" key="2">
    <source>
        <dbReference type="EMBL" id="MDA0184045.1"/>
    </source>
</evidence>
<keyword evidence="3" id="KW-1185">Reference proteome</keyword>
<name>A0A9X3NCA5_9ACTN</name>
<feature type="domain" description="Xylose isomerase-like TIM barrel" evidence="1">
    <location>
        <begin position="33"/>
        <end position="289"/>
    </location>
</feature>
<evidence type="ECO:0000313" key="3">
    <source>
        <dbReference type="Proteomes" id="UP001147653"/>
    </source>
</evidence>
<reference evidence="2" key="1">
    <citation type="submission" date="2022-10" db="EMBL/GenBank/DDBJ databases">
        <title>The WGS of Solirubrobacter phytolaccae KCTC 29190.</title>
        <authorList>
            <person name="Jiang Z."/>
        </authorList>
    </citation>
    <scope>NUCLEOTIDE SEQUENCE</scope>
    <source>
        <strain evidence="2">KCTC 29190</strain>
    </source>
</reference>
<dbReference type="InterPro" id="IPR013022">
    <property type="entry name" value="Xyl_isomerase-like_TIM-brl"/>
</dbReference>
<dbReference type="AlphaFoldDB" id="A0A9X3NCA5"/>
<dbReference type="RefSeq" id="WP_270028462.1">
    <property type="nucleotide sequence ID" value="NZ_JAPDDP010000066.1"/>
</dbReference>
<dbReference type="Gene3D" id="3.20.20.150">
    <property type="entry name" value="Divalent-metal-dependent TIM barrel enzymes"/>
    <property type="match status" value="1"/>
</dbReference>
<proteinExistence type="predicted"/>
<dbReference type="Proteomes" id="UP001147653">
    <property type="component" value="Unassembled WGS sequence"/>
</dbReference>
<dbReference type="EMBL" id="JAPDDP010000066">
    <property type="protein sequence ID" value="MDA0184045.1"/>
    <property type="molecule type" value="Genomic_DNA"/>
</dbReference>
<dbReference type="PANTHER" id="PTHR12110">
    <property type="entry name" value="HYDROXYPYRUVATE ISOMERASE"/>
    <property type="match status" value="1"/>
</dbReference>